<dbReference type="GeneID" id="14296386"/>
<dbReference type="RefSeq" id="YP_007236707.1">
    <property type="nucleotide sequence ID" value="NC_019916.1"/>
</dbReference>
<sequence length="110" mass="12288">MKKMKNIIDIIIAFAALALPVVAHAIGTQLEQHKRAQTIVSLLQPLARDAVIAVEQWNKTAMVDGKSQKGNAVMWVRDNLSELGYDDVDWDMVANAVEGAYKRRKDNEVQ</sequence>
<protein>
    <submittedName>
        <fullName evidence="1">Holin</fullName>
    </submittedName>
</protein>
<evidence type="ECO:0000313" key="2">
    <source>
        <dbReference type="Proteomes" id="UP000008671"/>
    </source>
</evidence>
<accession>K4I079</accession>
<organism evidence="1 2">
    <name type="scientific">Lactobacillus phage ATCC8014</name>
    <dbReference type="NCBI Taxonomy" id="2892340"/>
    <lineage>
        <taxon>Viruses</taxon>
        <taxon>Duplodnaviria</taxon>
        <taxon>Heunggongvirae</taxon>
        <taxon>Uroviricota</taxon>
        <taxon>Caudoviricetes</taxon>
        <taxon>Coetzeevirus</taxon>
        <taxon>Coetzeevirus ATCC8014</taxon>
    </lineage>
</organism>
<keyword evidence="2" id="KW-1185">Reference proteome</keyword>
<dbReference type="Proteomes" id="UP000008671">
    <property type="component" value="Segment"/>
</dbReference>
<reference evidence="1 2" key="1">
    <citation type="journal article" date="2012" name="Appl. Environ. Microbiol.">
        <title>Characterization of Two Virulent Phages of Lactobacillus plantarum.</title>
        <authorList>
            <person name="Briggiler Marco M."/>
            <person name="Garneau J.E."/>
            <person name="Tremblay D."/>
            <person name="Quiberoni A."/>
            <person name="Moineau S."/>
        </authorList>
    </citation>
    <scope>NUCLEOTIDE SEQUENCE [LARGE SCALE GENOMIC DNA]</scope>
</reference>
<dbReference type="KEGG" id="vg:14296386"/>
<evidence type="ECO:0000313" key="1">
    <source>
        <dbReference type="EMBL" id="AFU63028.1"/>
    </source>
</evidence>
<name>K4I079_9CAUD</name>
<dbReference type="EMBL" id="JX486087">
    <property type="protein sequence ID" value="AFU63028.1"/>
    <property type="molecule type" value="Genomic_DNA"/>
</dbReference>
<proteinExistence type="predicted"/>
<gene>
    <name evidence="1" type="ORF">8014-B1_0021</name>
</gene>